<organism evidence="2 3">
    <name type="scientific">Luteimonas soli</name>
    <dbReference type="NCBI Taxonomy" id="1648966"/>
    <lineage>
        <taxon>Bacteria</taxon>
        <taxon>Pseudomonadati</taxon>
        <taxon>Pseudomonadota</taxon>
        <taxon>Gammaproteobacteria</taxon>
        <taxon>Lysobacterales</taxon>
        <taxon>Lysobacteraceae</taxon>
        <taxon>Luteimonas</taxon>
    </lineage>
</organism>
<protein>
    <submittedName>
        <fullName evidence="2">VOC family protein</fullName>
    </submittedName>
</protein>
<comment type="caution">
    <text evidence="2">The sequence shown here is derived from an EMBL/GenBank/DDBJ whole genome shotgun (WGS) entry which is preliminary data.</text>
</comment>
<dbReference type="InterPro" id="IPR041581">
    <property type="entry name" value="Glyoxalase_6"/>
</dbReference>
<dbReference type="RefSeq" id="WP_386741692.1">
    <property type="nucleotide sequence ID" value="NZ_JBHRYA010000001.1"/>
</dbReference>
<evidence type="ECO:0000259" key="1">
    <source>
        <dbReference type="PROSITE" id="PS51819"/>
    </source>
</evidence>
<dbReference type="EMBL" id="JBHRYA010000001">
    <property type="protein sequence ID" value="MFC3714745.1"/>
    <property type="molecule type" value="Genomic_DNA"/>
</dbReference>
<name>A0ABV7XF20_9GAMM</name>
<gene>
    <name evidence="2" type="ORF">ACFONC_01055</name>
</gene>
<proteinExistence type="predicted"/>
<reference evidence="3" key="1">
    <citation type="journal article" date="2019" name="Int. J. Syst. Evol. Microbiol.">
        <title>The Global Catalogue of Microorganisms (GCM) 10K type strain sequencing project: providing services to taxonomists for standard genome sequencing and annotation.</title>
        <authorList>
            <consortium name="The Broad Institute Genomics Platform"/>
            <consortium name="The Broad Institute Genome Sequencing Center for Infectious Disease"/>
            <person name="Wu L."/>
            <person name="Ma J."/>
        </authorList>
    </citation>
    <scope>NUCLEOTIDE SEQUENCE [LARGE SCALE GENOMIC DNA]</scope>
    <source>
        <strain evidence="3">KCTC 42441</strain>
    </source>
</reference>
<dbReference type="Pfam" id="PF18029">
    <property type="entry name" value="Glyoxalase_6"/>
    <property type="match status" value="1"/>
</dbReference>
<dbReference type="Proteomes" id="UP001595705">
    <property type="component" value="Unassembled WGS sequence"/>
</dbReference>
<dbReference type="PANTHER" id="PTHR35908:SF1">
    <property type="entry name" value="CONSERVED PROTEIN"/>
    <property type="match status" value="1"/>
</dbReference>
<keyword evidence="3" id="KW-1185">Reference proteome</keyword>
<dbReference type="Gene3D" id="3.10.180.10">
    <property type="entry name" value="2,3-Dihydroxybiphenyl 1,2-Dioxygenase, domain 1"/>
    <property type="match status" value="1"/>
</dbReference>
<dbReference type="InterPro" id="IPR029068">
    <property type="entry name" value="Glyas_Bleomycin-R_OHBP_Dase"/>
</dbReference>
<dbReference type="SUPFAM" id="SSF54593">
    <property type="entry name" value="Glyoxalase/Bleomycin resistance protein/Dihydroxybiphenyl dioxygenase"/>
    <property type="match status" value="1"/>
</dbReference>
<dbReference type="PANTHER" id="PTHR35908">
    <property type="entry name" value="HYPOTHETICAL FUSION PROTEIN"/>
    <property type="match status" value="1"/>
</dbReference>
<sequence>MPHRSRLTGFVLDCQVDDLAPHAEFWSKALGKRLETVDEDGDGKYARLATDDDEPILLLQKVDHASRIHLDIESDDVDAEAERLVALGAKKIGKIQTWWVMEAPSGHRFCVVRQQRKPFGPHTNTWD</sequence>
<feature type="domain" description="VOC" evidence="1">
    <location>
        <begin position="6"/>
        <end position="127"/>
    </location>
</feature>
<dbReference type="PROSITE" id="PS51819">
    <property type="entry name" value="VOC"/>
    <property type="match status" value="1"/>
</dbReference>
<evidence type="ECO:0000313" key="3">
    <source>
        <dbReference type="Proteomes" id="UP001595705"/>
    </source>
</evidence>
<accession>A0ABV7XF20</accession>
<dbReference type="CDD" id="cd06587">
    <property type="entry name" value="VOC"/>
    <property type="match status" value="1"/>
</dbReference>
<dbReference type="InterPro" id="IPR037523">
    <property type="entry name" value="VOC_core"/>
</dbReference>
<evidence type="ECO:0000313" key="2">
    <source>
        <dbReference type="EMBL" id="MFC3714745.1"/>
    </source>
</evidence>